<reference evidence="4 5" key="1">
    <citation type="submission" date="2013-02" db="EMBL/GenBank/DDBJ databases">
        <title>Insights into the proteome of triclosan-resistant Pseudomonas putida TRO1, isolated from activated sludge.</title>
        <authorList>
            <person name="Lolas I.B."/>
            <person name="Almeida B."/>
            <person name="Starnawski P.M."/>
            <person name="Soenderkaer M."/>
            <person name="Nielsen K.L."/>
            <person name="Nielsen J.L."/>
        </authorList>
    </citation>
    <scope>NUCLEOTIDE SEQUENCE [LARGE SCALE GENOMIC DNA]</scope>
    <source>
        <strain evidence="4 5">TRO1</strain>
    </source>
</reference>
<feature type="domain" description="HTH tetR-type" evidence="3">
    <location>
        <begin position="52"/>
        <end position="112"/>
    </location>
</feature>
<dbReference type="InterPro" id="IPR036271">
    <property type="entry name" value="Tet_transcr_reg_TetR-rel_C_sf"/>
</dbReference>
<accession>A0AAD2W6A9</accession>
<evidence type="ECO:0000256" key="2">
    <source>
        <dbReference type="PROSITE-ProRule" id="PRU00335"/>
    </source>
</evidence>
<evidence type="ECO:0000313" key="4">
    <source>
        <dbReference type="EMBL" id="ENY74616.1"/>
    </source>
</evidence>
<dbReference type="Pfam" id="PF00440">
    <property type="entry name" value="TetR_N"/>
    <property type="match status" value="1"/>
</dbReference>
<dbReference type="InterPro" id="IPR050109">
    <property type="entry name" value="HTH-type_TetR-like_transc_reg"/>
</dbReference>
<keyword evidence="1 2" id="KW-0238">DNA-binding</keyword>
<dbReference type="PRINTS" id="PR00455">
    <property type="entry name" value="HTHTETR"/>
</dbReference>
<dbReference type="PANTHER" id="PTHR30328:SF54">
    <property type="entry name" value="HTH-TYPE TRANSCRIPTIONAL REPRESSOR SCO4008"/>
    <property type="match status" value="1"/>
</dbReference>
<dbReference type="SUPFAM" id="SSF46689">
    <property type="entry name" value="Homeodomain-like"/>
    <property type="match status" value="1"/>
</dbReference>
<proteinExistence type="predicted"/>
<dbReference type="Pfam" id="PF17938">
    <property type="entry name" value="TetR_C_29"/>
    <property type="match status" value="1"/>
</dbReference>
<organism evidence="4 5">
    <name type="scientific">Pseudomonas putida TRO1</name>
    <dbReference type="NCBI Taxonomy" id="1227924"/>
    <lineage>
        <taxon>Bacteria</taxon>
        <taxon>Pseudomonadati</taxon>
        <taxon>Pseudomonadota</taxon>
        <taxon>Gammaproteobacteria</taxon>
        <taxon>Pseudomonadales</taxon>
        <taxon>Pseudomonadaceae</taxon>
        <taxon>Pseudomonas</taxon>
    </lineage>
</organism>
<dbReference type="Gene3D" id="1.10.10.60">
    <property type="entry name" value="Homeodomain-like"/>
    <property type="match status" value="1"/>
</dbReference>
<evidence type="ECO:0000259" key="3">
    <source>
        <dbReference type="PROSITE" id="PS50977"/>
    </source>
</evidence>
<evidence type="ECO:0000256" key="1">
    <source>
        <dbReference type="ARBA" id="ARBA00023125"/>
    </source>
</evidence>
<comment type="caution">
    <text evidence="4">The sequence shown here is derived from an EMBL/GenBank/DDBJ whole genome shotgun (WGS) entry which is preliminary data.</text>
</comment>
<dbReference type="Proteomes" id="UP000013237">
    <property type="component" value="Unassembled WGS sequence"/>
</dbReference>
<dbReference type="PROSITE" id="PS50977">
    <property type="entry name" value="HTH_TETR_2"/>
    <property type="match status" value="1"/>
</dbReference>
<dbReference type="EMBL" id="APBQ01000197">
    <property type="protein sequence ID" value="ENY74616.1"/>
    <property type="molecule type" value="Genomic_DNA"/>
</dbReference>
<dbReference type="AlphaFoldDB" id="A0AAD2W6A9"/>
<evidence type="ECO:0000313" key="5">
    <source>
        <dbReference type="Proteomes" id="UP000013237"/>
    </source>
</evidence>
<name>A0AAD2W6A9_PSEPU</name>
<feature type="DNA-binding region" description="H-T-H motif" evidence="2">
    <location>
        <begin position="75"/>
        <end position="94"/>
    </location>
</feature>
<gene>
    <name evidence="4" type="ORF">C206_26497</name>
</gene>
<dbReference type="SUPFAM" id="SSF48498">
    <property type="entry name" value="Tetracyclin repressor-like, C-terminal domain"/>
    <property type="match status" value="1"/>
</dbReference>
<sequence length="250" mass="27953">MSRSAISAISAISPAEKAAQWLKVCGSVGYLASPTGTDMQTRKTGVRAQQADRTRDNILKAAVKVFSKEGFTGGRIEQISTLAKSNDRMIYYYFGSKEKLFISVLEHIYASFNQAEAKLRLDLADPEQALRELVAFIWDYYVRHPEFVTILATENLHQGLHARKSQNLRALSGEAVGVLRPIIEAGQVKGLFRDDICITHAYLMIASLCYFYNSNRHTLSSFLAVDLADKQAKADWLAFISDLALRGLRR</sequence>
<dbReference type="InterPro" id="IPR041474">
    <property type="entry name" value="NicS_C"/>
</dbReference>
<protein>
    <submittedName>
        <fullName evidence="4">TetR family transcriptional regulator</fullName>
    </submittedName>
</protein>
<dbReference type="GO" id="GO:0003677">
    <property type="term" value="F:DNA binding"/>
    <property type="evidence" value="ECO:0007669"/>
    <property type="project" value="UniProtKB-UniRule"/>
</dbReference>
<dbReference type="PANTHER" id="PTHR30328">
    <property type="entry name" value="TRANSCRIPTIONAL REPRESSOR"/>
    <property type="match status" value="1"/>
</dbReference>
<dbReference type="InterPro" id="IPR001647">
    <property type="entry name" value="HTH_TetR"/>
</dbReference>
<dbReference type="InterPro" id="IPR009057">
    <property type="entry name" value="Homeodomain-like_sf"/>
</dbReference>
<dbReference type="Gene3D" id="1.10.357.10">
    <property type="entry name" value="Tetracycline Repressor, domain 2"/>
    <property type="match status" value="1"/>
</dbReference>